<evidence type="ECO:0000256" key="1">
    <source>
        <dbReference type="SAM" id="MobiDB-lite"/>
    </source>
</evidence>
<organism evidence="2 3">
    <name type="scientific">Novosphingobium panipatense</name>
    <dbReference type="NCBI Taxonomy" id="428991"/>
    <lineage>
        <taxon>Bacteria</taxon>
        <taxon>Pseudomonadati</taxon>
        <taxon>Pseudomonadota</taxon>
        <taxon>Alphaproteobacteria</taxon>
        <taxon>Sphingomonadales</taxon>
        <taxon>Sphingomonadaceae</taxon>
        <taxon>Novosphingobium</taxon>
    </lineage>
</organism>
<protein>
    <submittedName>
        <fullName evidence="2">Uncharacterized protein</fullName>
    </submittedName>
</protein>
<dbReference type="EMBL" id="FXUI01000002">
    <property type="protein sequence ID" value="SMP58355.1"/>
    <property type="molecule type" value="Genomic_DNA"/>
</dbReference>
<dbReference type="Proteomes" id="UP001157910">
    <property type="component" value="Unassembled WGS sequence"/>
</dbReference>
<name>A0ABY1Q5D0_9SPHN</name>
<sequence>MSQPDPRLNQWQLRFDASLKAAQSSQRPGESPQQFQQRRAAANEALRQLQMSKPTGPTPQGRGSFGQPVAPKTNQKQQPAPKGGMGSVLGAALSPIINAMRGEQ</sequence>
<reference evidence="2 3" key="1">
    <citation type="submission" date="2017-05" db="EMBL/GenBank/DDBJ databases">
        <authorList>
            <person name="Varghese N."/>
            <person name="Submissions S."/>
        </authorList>
    </citation>
    <scope>NUCLEOTIDE SEQUENCE [LARGE SCALE GENOMIC DNA]</scope>
    <source>
        <strain evidence="2 3">SM16</strain>
    </source>
</reference>
<keyword evidence="3" id="KW-1185">Reference proteome</keyword>
<gene>
    <name evidence="2" type="ORF">SAMN06296065_102456</name>
</gene>
<feature type="region of interest" description="Disordered" evidence="1">
    <location>
        <begin position="19"/>
        <end position="89"/>
    </location>
</feature>
<evidence type="ECO:0000313" key="2">
    <source>
        <dbReference type="EMBL" id="SMP58355.1"/>
    </source>
</evidence>
<feature type="compositionally biased region" description="Polar residues" evidence="1">
    <location>
        <begin position="21"/>
        <end position="37"/>
    </location>
</feature>
<evidence type="ECO:0000313" key="3">
    <source>
        <dbReference type="Proteomes" id="UP001157910"/>
    </source>
</evidence>
<comment type="caution">
    <text evidence="2">The sequence shown here is derived from an EMBL/GenBank/DDBJ whole genome shotgun (WGS) entry which is preliminary data.</text>
</comment>
<accession>A0ABY1Q5D0</accession>
<proteinExistence type="predicted"/>